<dbReference type="InterPro" id="IPR022907">
    <property type="entry name" value="VapC_family"/>
</dbReference>
<dbReference type="Pfam" id="PF01850">
    <property type="entry name" value="PIN"/>
    <property type="match status" value="1"/>
</dbReference>
<dbReference type="HAMAP" id="MF_00265">
    <property type="entry name" value="VapC_Nob1"/>
    <property type="match status" value="1"/>
</dbReference>
<evidence type="ECO:0000259" key="9">
    <source>
        <dbReference type="Pfam" id="PF01850"/>
    </source>
</evidence>
<evidence type="ECO:0000256" key="4">
    <source>
        <dbReference type="ARBA" id="ARBA00022723"/>
    </source>
</evidence>
<feature type="binding site" evidence="8">
    <location>
        <position position="103"/>
    </location>
    <ligand>
        <name>Mg(2+)</name>
        <dbReference type="ChEBI" id="CHEBI:18420"/>
    </ligand>
</feature>
<feature type="binding site" evidence="8">
    <location>
        <position position="5"/>
    </location>
    <ligand>
        <name>Mg(2+)</name>
        <dbReference type="ChEBI" id="CHEBI:18420"/>
    </ligand>
</feature>
<keyword evidence="11" id="KW-1185">Reference proteome</keyword>
<sequence length="142" mass="15458">MFILDTNVISELRHGKPNQSPSVRAWAATQPIGQLFLSAITILELEKGIQALERRRTPQQGGALRVWLAGISIAFAGRILPFTEHTAPVCAALHVPNVHAERDAMIAATAIEHGFTVVTRNVPDFINTGAPLINPWLHLTEG</sequence>
<evidence type="ECO:0000256" key="2">
    <source>
        <dbReference type="ARBA" id="ARBA00022649"/>
    </source>
</evidence>
<evidence type="ECO:0000256" key="8">
    <source>
        <dbReference type="HAMAP-Rule" id="MF_00265"/>
    </source>
</evidence>
<gene>
    <name evidence="8" type="primary">vapC</name>
    <name evidence="10" type="ORF">Rin_00004170</name>
</gene>
<keyword evidence="6 8" id="KW-0460">Magnesium</keyword>
<comment type="function">
    <text evidence="8">Toxic component of a toxin-antitoxin (TA) system. An RNase.</text>
</comment>
<evidence type="ECO:0000313" key="11">
    <source>
        <dbReference type="Proteomes" id="UP000004116"/>
    </source>
</evidence>
<dbReference type="Gene3D" id="3.40.50.1010">
    <property type="entry name" value="5'-nuclease"/>
    <property type="match status" value="1"/>
</dbReference>
<keyword evidence="2 8" id="KW-1277">Toxin-antitoxin system</keyword>
<dbReference type="GO" id="GO:0000287">
    <property type="term" value="F:magnesium ion binding"/>
    <property type="evidence" value="ECO:0007669"/>
    <property type="project" value="UniProtKB-UniRule"/>
</dbReference>
<reference evidence="10 11" key="1">
    <citation type="journal article" date="2012" name="Genome Res.">
        <title>Genomic basis of endosymbiont-conferred protection against an insect parasitoid.</title>
        <authorList>
            <person name="Hansen A.K."/>
            <person name="Vorburger C."/>
            <person name="Moran N.A."/>
        </authorList>
    </citation>
    <scope>NUCLEOTIDE SEQUENCE [LARGE SCALE GENOMIC DNA]</scope>
    <source>
        <strain evidence="11">R5.15</strain>
    </source>
</reference>
<dbReference type="GO" id="GO:0016787">
    <property type="term" value="F:hydrolase activity"/>
    <property type="evidence" value="ECO:0007669"/>
    <property type="project" value="UniProtKB-KW"/>
</dbReference>
<feature type="domain" description="PIN" evidence="9">
    <location>
        <begin position="3"/>
        <end position="121"/>
    </location>
</feature>
<evidence type="ECO:0000256" key="3">
    <source>
        <dbReference type="ARBA" id="ARBA00022722"/>
    </source>
</evidence>
<keyword evidence="8" id="KW-0800">Toxin</keyword>
<dbReference type="InterPro" id="IPR002716">
    <property type="entry name" value="PIN_dom"/>
</dbReference>
<dbReference type="OrthoDB" id="9804823at2"/>
<proteinExistence type="inferred from homology"/>
<dbReference type="CDD" id="cd18746">
    <property type="entry name" value="PIN_VapC4-5_FitB-like"/>
    <property type="match status" value="1"/>
</dbReference>
<accession>G2GXC8</accession>
<evidence type="ECO:0000256" key="6">
    <source>
        <dbReference type="ARBA" id="ARBA00022842"/>
    </source>
</evidence>
<evidence type="ECO:0000256" key="5">
    <source>
        <dbReference type="ARBA" id="ARBA00022801"/>
    </source>
</evidence>
<dbReference type="RefSeq" id="WP_006706122.1">
    <property type="nucleotide sequence ID" value="NZ_AGCA01000089.1"/>
</dbReference>
<protein>
    <recommendedName>
        <fullName evidence="8">Ribonuclease VapC</fullName>
        <shortName evidence="8">RNase VapC</shortName>
        <ecNumber evidence="8">3.1.-.-</ecNumber>
    </recommendedName>
    <alternativeName>
        <fullName evidence="8">Toxin VapC</fullName>
    </alternativeName>
</protein>
<comment type="caution">
    <text evidence="10">The sequence shown here is derived from an EMBL/GenBank/DDBJ whole genome shotgun (WGS) entry which is preliminary data.</text>
</comment>
<dbReference type="EMBL" id="AGCA01000089">
    <property type="protein sequence ID" value="EGY29602.1"/>
    <property type="molecule type" value="Genomic_DNA"/>
</dbReference>
<keyword evidence="5 8" id="KW-0378">Hydrolase</keyword>
<dbReference type="EC" id="3.1.-.-" evidence="8"/>
<dbReference type="PANTHER" id="PTHR33653">
    <property type="entry name" value="RIBONUCLEASE VAPC2"/>
    <property type="match status" value="1"/>
</dbReference>
<dbReference type="SUPFAM" id="SSF88723">
    <property type="entry name" value="PIN domain-like"/>
    <property type="match status" value="1"/>
</dbReference>
<evidence type="ECO:0000256" key="1">
    <source>
        <dbReference type="ARBA" id="ARBA00001946"/>
    </source>
</evidence>
<dbReference type="InterPro" id="IPR050556">
    <property type="entry name" value="Type_II_TA_system_RNase"/>
</dbReference>
<dbReference type="GO" id="GO:0090729">
    <property type="term" value="F:toxin activity"/>
    <property type="evidence" value="ECO:0007669"/>
    <property type="project" value="UniProtKB-KW"/>
</dbReference>
<evidence type="ECO:0000256" key="7">
    <source>
        <dbReference type="ARBA" id="ARBA00038093"/>
    </source>
</evidence>
<evidence type="ECO:0000313" key="10">
    <source>
        <dbReference type="EMBL" id="EGY29602.1"/>
    </source>
</evidence>
<dbReference type="PANTHER" id="PTHR33653:SF1">
    <property type="entry name" value="RIBONUCLEASE VAPC2"/>
    <property type="match status" value="1"/>
</dbReference>
<dbReference type="AlphaFoldDB" id="G2GXC8"/>
<dbReference type="GO" id="GO:0004540">
    <property type="term" value="F:RNA nuclease activity"/>
    <property type="evidence" value="ECO:0007669"/>
    <property type="project" value="InterPro"/>
</dbReference>
<keyword evidence="4 8" id="KW-0479">Metal-binding</keyword>
<comment type="similarity">
    <text evidence="7 8">Belongs to the PINc/VapC protein family.</text>
</comment>
<dbReference type="Proteomes" id="UP000004116">
    <property type="component" value="Unassembled WGS sequence"/>
</dbReference>
<name>G2GXC8_9ENTR</name>
<keyword evidence="3 8" id="KW-0540">Nuclease</keyword>
<dbReference type="InterPro" id="IPR029060">
    <property type="entry name" value="PIN-like_dom_sf"/>
</dbReference>
<organism evidence="10 11">
    <name type="scientific">Candidatus Regiella insecticola 5.15</name>
    <dbReference type="NCBI Taxonomy" id="1005043"/>
    <lineage>
        <taxon>Bacteria</taxon>
        <taxon>Pseudomonadati</taxon>
        <taxon>Pseudomonadota</taxon>
        <taxon>Gammaproteobacteria</taxon>
        <taxon>Enterobacterales</taxon>
        <taxon>Enterobacteriaceae</taxon>
        <taxon>aphid secondary symbionts</taxon>
        <taxon>Candidatus Regiella</taxon>
    </lineage>
</organism>
<comment type="cofactor">
    <cofactor evidence="1 8">
        <name>Mg(2+)</name>
        <dbReference type="ChEBI" id="CHEBI:18420"/>
    </cofactor>
</comment>